<dbReference type="Pfam" id="PF01047">
    <property type="entry name" value="MarR"/>
    <property type="match status" value="1"/>
</dbReference>
<feature type="domain" description="HTH marR-type" evidence="4">
    <location>
        <begin position="11"/>
        <end position="143"/>
    </location>
</feature>
<proteinExistence type="predicted"/>
<dbReference type="InterPro" id="IPR036388">
    <property type="entry name" value="WH-like_DNA-bd_sf"/>
</dbReference>
<evidence type="ECO:0000259" key="4">
    <source>
        <dbReference type="PROSITE" id="PS50995"/>
    </source>
</evidence>
<dbReference type="Proteomes" id="UP000465241">
    <property type="component" value="Unassembled WGS sequence"/>
</dbReference>
<dbReference type="GO" id="GO:0006950">
    <property type="term" value="P:response to stress"/>
    <property type="evidence" value="ECO:0007669"/>
    <property type="project" value="TreeGrafter"/>
</dbReference>
<dbReference type="InterPro" id="IPR023187">
    <property type="entry name" value="Tscrpt_reg_MarR-type_CS"/>
</dbReference>
<sequence length="171" mass="18926">MSDLPFLSPNWQLVGPLLEYLVRRLRVASESEIDRVGLRPRHVLTLTLLRDFGERPQSELATLLRIDPTNLVGLLNELEGDGLIERRRSTQDRRKHTVVLTAAGGERLAEIEAVLRDVERDILGTLSDDEHTTLYTLLLRAAGDGVSCSESAAGACVVDELPKDAESSESR</sequence>
<accession>A0A7I9WKB9</accession>
<dbReference type="InterPro" id="IPR036390">
    <property type="entry name" value="WH_DNA-bd_sf"/>
</dbReference>
<comment type="caution">
    <text evidence="5">The sequence shown here is derived from an EMBL/GenBank/DDBJ whole genome shotgun (WGS) entry which is preliminary data.</text>
</comment>
<keyword evidence="1" id="KW-0805">Transcription regulation</keyword>
<keyword evidence="6" id="KW-1185">Reference proteome</keyword>
<dbReference type="GO" id="GO:0003677">
    <property type="term" value="F:DNA binding"/>
    <property type="evidence" value="ECO:0007669"/>
    <property type="project" value="UniProtKB-KW"/>
</dbReference>
<organism evidence="5 6">
    <name type="scientific">Mycolicibacterium murale</name>
    <dbReference type="NCBI Taxonomy" id="182220"/>
    <lineage>
        <taxon>Bacteria</taxon>
        <taxon>Bacillati</taxon>
        <taxon>Actinomycetota</taxon>
        <taxon>Actinomycetes</taxon>
        <taxon>Mycobacteriales</taxon>
        <taxon>Mycobacteriaceae</taxon>
        <taxon>Mycolicibacterium</taxon>
    </lineage>
</organism>
<dbReference type="SUPFAM" id="SSF46785">
    <property type="entry name" value="Winged helix' DNA-binding domain"/>
    <property type="match status" value="1"/>
</dbReference>
<keyword evidence="3" id="KW-0804">Transcription</keyword>
<dbReference type="EMBL" id="BLKT01000003">
    <property type="protein sequence ID" value="GFG58134.1"/>
    <property type="molecule type" value="Genomic_DNA"/>
</dbReference>
<dbReference type="PANTHER" id="PTHR33164:SF43">
    <property type="entry name" value="HTH-TYPE TRANSCRIPTIONAL REPRESSOR YETL"/>
    <property type="match status" value="1"/>
</dbReference>
<name>A0A7I9WKB9_9MYCO</name>
<evidence type="ECO:0000313" key="5">
    <source>
        <dbReference type="EMBL" id="GFG58134.1"/>
    </source>
</evidence>
<dbReference type="PROSITE" id="PS50995">
    <property type="entry name" value="HTH_MARR_2"/>
    <property type="match status" value="1"/>
</dbReference>
<dbReference type="RefSeq" id="WP_193489082.1">
    <property type="nucleotide sequence ID" value="NZ_BAAAMC010000031.1"/>
</dbReference>
<evidence type="ECO:0000313" key="6">
    <source>
        <dbReference type="Proteomes" id="UP000465241"/>
    </source>
</evidence>
<dbReference type="InterPro" id="IPR000835">
    <property type="entry name" value="HTH_MarR-typ"/>
</dbReference>
<gene>
    <name evidence="5" type="primary">slyA</name>
    <name evidence="5" type="ORF">MMUR_22700</name>
</gene>
<reference evidence="5 6" key="1">
    <citation type="journal article" date="2019" name="Emerg. Microbes Infect.">
        <title>Comprehensive subspecies identification of 175 nontuberculous mycobacteria species based on 7547 genomic profiles.</title>
        <authorList>
            <person name="Matsumoto Y."/>
            <person name="Kinjo T."/>
            <person name="Motooka D."/>
            <person name="Nabeya D."/>
            <person name="Jung N."/>
            <person name="Uechi K."/>
            <person name="Horii T."/>
            <person name="Iida T."/>
            <person name="Fujita J."/>
            <person name="Nakamura S."/>
        </authorList>
    </citation>
    <scope>NUCLEOTIDE SEQUENCE [LARGE SCALE GENOMIC DNA]</scope>
    <source>
        <strain evidence="5 6">JCM 13392</strain>
    </source>
</reference>
<dbReference type="PANTHER" id="PTHR33164">
    <property type="entry name" value="TRANSCRIPTIONAL REGULATOR, MARR FAMILY"/>
    <property type="match status" value="1"/>
</dbReference>
<protein>
    <submittedName>
        <fullName evidence="5">MarR family transcriptional regulator</fullName>
    </submittedName>
</protein>
<dbReference type="PROSITE" id="PS01117">
    <property type="entry name" value="HTH_MARR_1"/>
    <property type="match status" value="1"/>
</dbReference>
<dbReference type="PRINTS" id="PR00598">
    <property type="entry name" value="HTHMARR"/>
</dbReference>
<dbReference type="InterPro" id="IPR039422">
    <property type="entry name" value="MarR/SlyA-like"/>
</dbReference>
<dbReference type="GO" id="GO:0003700">
    <property type="term" value="F:DNA-binding transcription factor activity"/>
    <property type="evidence" value="ECO:0007669"/>
    <property type="project" value="InterPro"/>
</dbReference>
<dbReference type="AlphaFoldDB" id="A0A7I9WKB9"/>
<keyword evidence="2" id="KW-0238">DNA-binding</keyword>
<dbReference type="SMART" id="SM00347">
    <property type="entry name" value="HTH_MARR"/>
    <property type="match status" value="1"/>
</dbReference>
<evidence type="ECO:0000256" key="3">
    <source>
        <dbReference type="ARBA" id="ARBA00023163"/>
    </source>
</evidence>
<evidence type="ECO:0000256" key="1">
    <source>
        <dbReference type="ARBA" id="ARBA00023015"/>
    </source>
</evidence>
<evidence type="ECO:0000256" key="2">
    <source>
        <dbReference type="ARBA" id="ARBA00023125"/>
    </source>
</evidence>
<dbReference type="Gene3D" id="1.10.10.10">
    <property type="entry name" value="Winged helix-like DNA-binding domain superfamily/Winged helix DNA-binding domain"/>
    <property type="match status" value="1"/>
</dbReference>